<dbReference type="Gene3D" id="2.115.10.20">
    <property type="entry name" value="Glycosyl hydrolase domain, family 43"/>
    <property type="match status" value="1"/>
</dbReference>
<gene>
    <name evidence="4" type="ORF">OJ996_07625</name>
</gene>
<dbReference type="RefSeq" id="WP_264512887.1">
    <property type="nucleotide sequence ID" value="NZ_JAPDDR010000003.1"/>
</dbReference>
<keyword evidence="5" id="KW-1185">Reference proteome</keyword>
<evidence type="ECO:0000256" key="3">
    <source>
        <dbReference type="ARBA" id="ARBA00024356"/>
    </source>
</evidence>
<dbReference type="CDD" id="cd18613">
    <property type="entry name" value="GH130"/>
    <property type="match status" value="1"/>
</dbReference>
<comment type="caution">
    <text evidence="4">The sequence shown here is derived from an EMBL/GenBank/DDBJ whole genome shotgun (WGS) entry which is preliminary data.</text>
</comment>
<reference evidence="4" key="1">
    <citation type="submission" date="2022-10" db="EMBL/GenBank/DDBJ databases">
        <title>Luteolibacter sp. GHJ8, whole genome shotgun sequencing project.</title>
        <authorList>
            <person name="Zhao G."/>
            <person name="Shen L."/>
        </authorList>
    </citation>
    <scope>NUCLEOTIDE SEQUENCE</scope>
    <source>
        <strain evidence="4">GHJ8</strain>
    </source>
</reference>
<dbReference type="Proteomes" id="UP001165653">
    <property type="component" value="Unassembled WGS sequence"/>
</dbReference>
<sequence>MTPISPVSTGIHIRPNNSRVLVRAFIPGDRSSILRIIERAMVLSEDEIATRLQQLHVHFDARHQGLGKVWLRHYDKIKGHVPHNDSLSDERRLYIGALFSGEYALESAALFNPSIVPHPDQGGLSTGELRFIMSLRATGEGHISSIAFRTGIIRGDHTIVMEEPSRFVTAPDLKADPSFRRVTFFHKLHEMDFDSVWTRELMQSLGDRFTRSEMNSAIRTAGGATREASRAARRTVECMRWLAEVNYEVDFTPAVALSERVIFPSSPTESNGMEDARFVHFTNDDGSVTYYATYTAYNGRAILPQLLETQDFLNFRASTLNGPSARNKGMALFPRKIHGKYAMISRHDEENLFLMYSDDIHLWQDALLLRRPREEWEAVKIGNCGSPIETEAGWLVLTHGVGPMRRYCIGAMLLQLEDPSIVLGHLVMPLIEPDEPVRNGYVPNVVYTCGAMAHAGKLILPYGLSDTSTAISTVDLAELIAALKPVG</sequence>
<evidence type="ECO:0000256" key="1">
    <source>
        <dbReference type="ARBA" id="ARBA00022676"/>
    </source>
</evidence>
<name>A0ABT3G0S7_9BACT</name>
<keyword evidence="1" id="KW-0328">Glycosyltransferase</keyword>
<dbReference type="Pfam" id="PF04041">
    <property type="entry name" value="Glyco_hydro_130"/>
    <property type="match status" value="1"/>
</dbReference>
<dbReference type="GO" id="GO:0016787">
    <property type="term" value="F:hydrolase activity"/>
    <property type="evidence" value="ECO:0007669"/>
    <property type="project" value="UniProtKB-KW"/>
</dbReference>
<dbReference type="PANTHER" id="PTHR34106:SF4">
    <property type="entry name" value="BLL5143 PROTEIN"/>
    <property type="match status" value="1"/>
</dbReference>
<evidence type="ECO:0000256" key="2">
    <source>
        <dbReference type="ARBA" id="ARBA00022679"/>
    </source>
</evidence>
<protein>
    <submittedName>
        <fullName evidence="4">Glycoside hydrolase family 130 protein</fullName>
    </submittedName>
</protein>
<keyword evidence="4" id="KW-0378">Hydrolase</keyword>
<dbReference type="InterPro" id="IPR007184">
    <property type="entry name" value="Mannoside_phosphorylase"/>
</dbReference>
<evidence type="ECO:0000313" key="5">
    <source>
        <dbReference type="Proteomes" id="UP001165653"/>
    </source>
</evidence>
<dbReference type="EMBL" id="JAPDDR010000003">
    <property type="protein sequence ID" value="MCW1913437.1"/>
    <property type="molecule type" value="Genomic_DNA"/>
</dbReference>
<dbReference type="InterPro" id="IPR023296">
    <property type="entry name" value="Glyco_hydro_beta-prop_sf"/>
</dbReference>
<dbReference type="PANTHER" id="PTHR34106">
    <property type="entry name" value="GLYCOSIDASE"/>
    <property type="match status" value="1"/>
</dbReference>
<evidence type="ECO:0000313" key="4">
    <source>
        <dbReference type="EMBL" id="MCW1913437.1"/>
    </source>
</evidence>
<organism evidence="4 5">
    <name type="scientific">Luteolibacter rhizosphaerae</name>
    <dbReference type="NCBI Taxonomy" id="2989719"/>
    <lineage>
        <taxon>Bacteria</taxon>
        <taxon>Pseudomonadati</taxon>
        <taxon>Verrucomicrobiota</taxon>
        <taxon>Verrucomicrobiia</taxon>
        <taxon>Verrucomicrobiales</taxon>
        <taxon>Verrucomicrobiaceae</taxon>
        <taxon>Luteolibacter</taxon>
    </lineage>
</organism>
<proteinExistence type="inferred from homology"/>
<dbReference type="SUPFAM" id="SSF75005">
    <property type="entry name" value="Arabinanase/levansucrase/invertase"/>
    <property type="match status" value="1"/>
</dbReference>
<accession>A0ABT3G0S7</accession>
<comment type="similarity">
    <text evidence="3">Belongs to the glycosyl hydrolase 130 family.</text>
</comment>
<keyword evidence="2" id="KW-0808">Transferase</keyword>